<keyword evidence="7" id="KW-0067">ATP-binding</keyword>
<accession>B7G6I9</accession>
<evidence type="ECO:0000256" key="5">
    <source>
        <dbReference type="ARBA" id="ARBA00022723"/>
    </source>
</evidence>
<dbReference type="STRING" id="556484.B7G6I9"/>
<evidence type="ECO:0000256" key="7">
    <source>
        <dbReference type="ARBA" id="ARBA00022840"/>
    </source>
</evidence>
<feature type="compositionally biased region" description="Low complexity" evidence="10">
    <location>
        <begin position="70"/>
        <end position="82"/>
    </location>
</feature>
<protein>
    <recommendedName>
        <fullName evidence="9">Selenoprotein O</fullName>
    </recommendedName>
</protein>
<reference evidence="12" key="2">
    <citation type="submission" date="2008-08" db="EMBL/GenBank/DDBJ databases">
        <authorList>
            <consortium name="Diatom Consortium"/>
            <person name="Grigoriev I."/>
            <person name="Grimwood J."/>
            <person name="Kuo A."/>
            <person name="Otillar R.P."/>
            <person name="Salamov A."/>
            <person name="Detter J.C."/>
            <person name="Lindquist E."/>
            <person name="Shapiro H."/>
            <person name="Lucas S."/>
            <person name="Glavina del Rio T."/>
            <person name="Pitluck S."/>
            <person name="Rokhsar D."/>
            <person name="Bowler C."/>
        </authorList>
    </citation>
    <scope>GENOME REANNOTATION</scope>
    <source>
        <strain evidence="12">CCAP 1055/1</strain>
    </source>
</reference>
<gene>
    <name evidence="11" type="ORF">PHATRDRAFT_29423</name>
</gene>
<evidence type="ECO:0000256" key="3">
    <source>
        <dbReference type="ARBA" id="ARBA00022679"/>
    </source>
</evidence>
<dbReference type="eggNOG" id="KOG2542">
    <property type="taxonomic scope" value="Eukaryota"/>
</dbReference>
<evidence type="ECO:0000313" key="12">
    <source>
        <dbReference type="Proteomes" id="UP000000759"/>
    </source>
</evidence>
<dbReference type="GO" id="GO:0005739">
    <property type="term" value="C:mitochondrion"/>
    <property type="evidence" value="ECO:0007669"/>
    <property type="project" value="TreeGrafter"/>
</dbReference>
<dbReference type="InParanoid" id="B7G6I9"/>
<dbReference type="PaxDb" id="2850-Phatr29423"/>
<keyword evidence="8" id="KW-0460">Magnesium</keyword>
<dbReference type="Pfam" id="PF02696">
    <property type="entry name" value="SelO"/>
    <property type="match status" value="1"/>
</dbReference>
<name>B7G6I9_PHATC</name>
<dbReference type="EMBL" id="CM000618">
    <property type="protein sequence ID" value="EEC45867.1"/>
    <property type="molecule type" value="Genomic_DNA"/>
</dbReference>
<dbReference type="GeneID" id="7203366"/>
<evidence type="ECO:0000256" key="9">
    <source>
        <dbReference type="ARBA" id="ARBA00031547"/>
    </source>
</evidence>
<evidence type="ECO:0000256" key="6">
    <source>
        <dbReference type="ARBA" id="ARBA00022741"/>
    </source>
</evidence>
<proteinExistence type="inferred from homology"/>
<comment type="cofactor">
    <cofactor evidence="1">
        <name>Mg(2+)</name>
        <dbReference type="ChEBI" id="CHEBI:18420"/>
    </cofactor>
</comment>
<evidence type="ECO:0000256" key="4">
    <source>
        <dbReference type="ARBA" id="ARBA00022695"/>
    </source>
</evidence>
<evidence type="ECO:0000256" key="2">
    <source>
        <dbReference type="ARBA" id="ARBA00009747"/>
    </source>
</evidence>
<organism evidence="11 12">
    <name type="scientific">Phaeodactylum tricornutum (strain CCAP 1055/1)</name>
    <dbReference type="NCBI Taxonomy" id="556484"/>
    <lineage>
        <taxon>Eukaryota</taxon>
        <taxon>Sar</taxon>
        <taxon>Stramenopiles</taxon>
        <taxon>Ochrophyta</taxon>
        <taxon>Bacillariophyta</taxon>
        <taxon>Bacillariophyceae</taxon>
        <taxon>Bacillariophycidae</taxon>
        <taxon>Naviculales</taxon>
        <taxon>Phaeodactylaceae</taxon>
        <taxon>Phaeodactylum</taxon>
    </lineage>
</organism>
<dbReference type="PANTHER" id="PTHR32057:SF14">
    <property type="entry name" value="PROTEIN ADENYLYLTRANSFERASE SELO, MITOCHONDRIAL"/>
    <property type="match status" value="1"/>
</dbReference>
<feature type="region of interest" description="Disordered" evidence="10">
    <location>
        <begin position="117"/>
        <end position="147"/>
    </location>
</feature>
<evidence type="ECO:0000313" key="11">
    <source>
        <dbReference type="EMBL" id="EEC45867.1"/>
    </source>
</evidence>
<dbReference type="GO" id="GO:0046872">
    <property type="term" value="F:metal ion binding"/>
    <property type="evidence" value="ECO:0007669"/>
    <property type="project" value="UniProtKB-KW"/>
</dbReference>
<keyword evidence="6" id="KW-0547">Nucleotide-binding</keyword>
<evidence type="ECO:0000256" key="1">
    <source>
        <dbReference type="ARBA" id="ARBA00001946"/>
    </source>
</evidence>
<keyword evidence="5" id="KW-0479">Metal-binding</keyword>
<dbReference type="KEGG" id="pti:PHATRDRAFT_29423"/>
<comment type="similarity">
    <text evidence="2">Belongs to the SELO family.</text>
</comment>
<evidence type="ECO:0000256" key="10">
    <source>
        <dbReference type="SAM" id="MobiDB-lite"/>
    </source>
</evidence>
<dbReference type="GO" id="GO:0005524">
    <property type="term" value="F:ATP binding"/>
    <property type="evidence" value="ECO:0007669"/>
    <property type="project" value="UniProtKB-KW"/>
</dbReference>
<dbReference type="AlphaFoldDB" id="B7G6I9"/>
<evidence type="ECO:0000256" key="8">
    <source>
        <dbReference type="ARBA" id="ARBA00022842"/>
    </source>
</evidence>
<sequence length="669" mass="74403">MRVGCSARHWTTAAAALSTLGFVSFLPSSLILTTSATTATTAIAFTPPFGIPYRWQYHNSPPGNSMSTHARSVSTTVRASSSGAPATDKDSKASTTPSILRDVQAALENSWVRQLSPETAENLKKSRKAEGLPDTDDNRTRRPVFNGHYVPVKPTGIAKPRLVMYSPDMAAQLQLTPEQVASPDFVDWVSGNTVLGETWATPYALSIMGTRYTNNCPYGTGNGYGDGRAISIGELHGLELQLKGGGTTPFHRGADGRAVLRSSIREFLASEAMHSLNVSTTRALSLVVSELDTISRPWYSDNSAQSKADPNIMVREKTAITCRVATSFLRVGHLDLFARRVERTSKNTDGTYDTSTLEWKELEDLVWHACYREYRHAAYEPFHETRDIAAAAHVLLKQAADRIAAMVADWVRVGFIQGNFNADNCLVGGRTMDYGPFGFLEYYHPTAAKWTGSGEHFGFLNQPSAGFANFKVLAESVVPVIAAAHGEPSSKILKNVLDDAAKVFQNKVDETFRKKLGFTVEQDIGDDVWEALEPLLRLSQIDWTLFFRQLTMLLKDFPDLSPFYEPLTQQLRARWLTWIEQWRVALDACGSDTDTIFEQMRTTNPKFVLREWMLVDAYTRAAAGDESDMRKLFELIQRPYDEGTKDEINRFYRRASEEALTTGGTAFMS</sequence>
<reference evidence="11 12" key="1">
    <citation type="journal article" date="2008" name="Nature">
        <title>The Phaeodactylum genome reveals the evolutionary history of diatom genomes.</title>
        <authorList>
            <person name="Bowler C."/>
            <person name="Allen A.E."/>
            <person name="Badger J.H."/>
            <person name="Grimwood J."/>
            <person name="Jabbari K."/>
            <person name="Kuo A."/>
            <person name="Maheswari U."/>
            <person name="Martens C."/>
            <person name="Maumus F."/>
            <person name="Otillar R.P."/>
            <person name="Rayko E."/>
            <person name="Salamov A."/>
            <person name="Vandepoele K."/>
            <person name="Beszteri B."/>
            <person name="Gruber A."/>
            <person name="Heijde M."/>
            <person name="Katinka M."/>
            <person name="Mock T."/>
            <person name="Valentin K."/>
            <person name="Verret F."/>
            <person name="Berges J.A."/>
            <person name="Brownlee C."/>
            <person name="Cadoret J.P."/>
            <person name="Chiovitti A."/>
            <person name="Choi C.J."/>
            <person name="Coesel S."/>
            <person name="De Martino A."/>
            <person name="Detter J.C."/>
            <person name="Durkin C."/>
            <person name="Falciatore A."/>
            <person name="Fournet J."/>
            <person name="Haruta M."/>
            <person name="Huysman M.J."/>
            <person name="Jenkins B.D."/>
            <person name="Jiroutova K."/>
            <person name="Jorgensen R.E."/>
            <person name="Joubert Y."/>
            <person name="Kaplan A."/>
            <person name="Kroger N."/>
            <person name="Kroth P.G."/>
            <person name="La Roche J."/>
            <person name="Lindquist E."/>
            <person name="Lommer M."/>
            <person name="Martin-Jezequel V."/>
            <person name="Lopez P.J."/>
            <person name="Lucas S."/>
            <person name="Mangogna M."/>
            <person name="McGinnis K."/>
            <person name="Medlin L.K."/>
            <person name="Montsant A."/>
            <person name="Oudot-Le Secq M.P."/>
            <person name="Napoli C."/>
            <person name="Obornik M."/>
            <person name="Parker M.S."/>
            <person name="Petit J.L."/>
            <person name="Porcel B.M."/>
            <person name="Poulsen N."/>
            <person name="Robison M."/>
            <person name="Rychlewski L."/>
            <person name="Rynearson T.A."/>
            <person name="Schmutz J."/>
            <person name="Shapiro H."/>
            <person name="Siaut M."/>
            <person name="Stanley M."/>
            <person name="Sussman M.R."/>
            <person name="Taylor A.R."/>
            <person name="Vardi A."/>
            <person name="von Dassow P."/>
            <person name="Vyverman W."/>
            <person name="Willis A."/>
            <person name="Wyrwicz L.S."/>
            <person name="Rokhsar D.S."/>
            <person name="Weissenbach J."/>
            <person name="Armbrust E.V."/>
            <person name="Green B.R."/>
            <person name="Van de Peer Y."/>
            <person name="Grigoriev I.V."/>
        </authorList>
    </citation>
    <scope>NUCLEOTIDE SEQUENCE [LARGE SCALE GENOMIC DNA]</scope>
    <source>
        <strain evidence="11 12">CCAP 1055/1</strain>
    </source>
</reference>
<keyword evidence="4" id="KW-0548">Nucleotidyltransferase</keyword>
<dbReference type="GO" id="GO:0070733">
    <property type="term" value="F:AMPylase activity"/>
    <property type="evidence" value="ECO:0007669"/>
    <property type="project" value="TreeGrafter"/>
</dbReference>
<keyword evidence="3" id="KW-0808">Transferase</keyword>
<dbReference type="Proteomes" id="UP000000759">
    <property type="component" value="Chromosome 16"/>
</dbReference>
<feature type="region of interest" description="Disordered" evidence="10">
    <location>
        <begin position="62"/>
        <end position="96"/>
    </location>
</feature>
<dbReference type="InterPro" id="IPR003846">
    <property type="entry name" value="SelO"/>
</dbReference>
<dbReference type="RefSeq" id="XP_002182580.1">
    <property type="nucleotide sequence ID" value="XM_002182544.1"/>
</dbReference>
<keyword evidence="12" id="KW-1185">Reference proteome</keyword>
<dbReference type="OrthoDB" id="10254721at2759"/>
<dbReference type="PANTHER" id="PTHR32057">
    <property type="entry name" value="PROTEIN ADENYLYLTRANSFERASE SELO, MITOCHONDRIAL"/>
    <property type="match status" value="1"/>
</dbReference>
<feature type="compositionally biased region" description="Basic and acidic residues" evidence="10">
    <location>
        <begin position="121"/>
        <end position="140"/>
    </location>
</feature>